<evidence type="ECO:0000313" key="3">
    <source>
        <dbReference type="Proteomes" id="UP000243887"/>
    </source>
</evidence>
<keyword evidence="1" id="KW-0732">Signal</keyword>
<organism evidence="2 3">
    <name type="scientific">Myroides guanonis</name>
    <dbReference type="NCBI Taxonomy" id="1150112"/>
    <lineage>
        <taxon>Bacteria</taxon>
        <taxon>Pseudomonadati</taxon>
        <taxon>Bacteroidota</taxon>
        <taxon>Flavobacteriia</taxon>
        <taxon>Flavobacteriales</taxon>
        <taxon>Flavobacteriaceae</taxon>
        <taxon>Myroides</taxon>
    </lineage>
</organism>
<protein>
    <recommendedName>
        <fullName evidence="4">Outer membrane protein beta-barrel family protein</fullName>
    </recommendedName>
</protein>
<reference evidence="3" key="1">
    <citation type="submission" date="2016-10" db="EMBL/GenBank/DDBJ databases">
        <authorList>
            <person name="Varghese N."/>
            <person name="Submissions S."/>
        </authorList>
    </citation>
    <scope>NUCLEOTIDE SEQUENCE [LARGE SCALE GENOMIC DNA]</scope>
    <source>
        <strain evidence="3">DSM 26542</strain>
    </source>
</reference>
<dbReference type="Proteomes" id="UP000243887">
    <property type="component" value="Unassembled WGS sequence"/>
</dbReference>
<evidence type="ECO:0008006" key="4">
    <source>
        <dbReference type="Google" id="ProtNLM"/>
    </source>
</evidence>
<evidence type="ECO:0000256" key="1">
    <source>
        <dbReference type="SAM" id="SignalP"/>
    </source>
</evidence>
<dbReference type="STRING" id="1150112.SAMN04487893_102227"/>
<dbReference type="EMBL" id="FORU01000002">
    <property type="protein sequence ID" value="SFI99176.1"/>
    <property type="molecule type" value="Genomic_DNA"/>
</dbReference>
<evidence type="ECO:0000313" key="2">
    <source>
        <dbReference type="EMBL" id="SFI99176.1"/>
    </source>
</evidence>
<feature type="signal peptide" evidence="1">
    <location>
        <begin position="1"/>
        <end position="19"/>
    </location>
</feature>
<gene>
    <name evidence="2" type="ORF">SAMN04487893_102227</name>
</gene>
<dbReference type="OrthoDB" id="9815802at2"/>
<name>A0A1I3MR83_9FLAO</name>
<dbReference type="AlphaFoldDB" id="A0A1I3MR83"/>
<keyword evidence="3" id="KW-1185">Reference proteome</keyword>
<proteinExistence type="predicted"/>
<sequence length="1136" mass="131428">MIKKWLYILLLLSVSSHYAQEQESLYKSLIWIASQDTLNIETKGLNPSYFEILKNDALLVPSESYEVDFKNSQVILKDQSLKKDTLVIKYLKLPNFITKTYSFYDPDRIVANEAGQYVFQHQDRKTYNFIPFEGLQTSGSLSRGLTMGNNQNAVTNSNLDLQITGKLSDKISLRASLQDSNAPLQNGGYSQKINEFDQIFIELFSDTWSIKAGDIFLENRSSKFLNFNKKVQGLATKFTFGNEESETTIETAGALARGQYAKSTFQGQEGNQGPYKLKGPKGELFILIISGSETVYVNGVTLQRGENNDYVIDYNSGEIRFTTQFPITEDMRIAVEYQFTDRNYTRFVAYNNIQHKRETWNVGGAFFIESDLKNQPLQQSLTQEQVEVLKNAGNDPNKMTAPSAYLDSYAENKILYIKKMNDDGSFYFEFSNNPNDELYTVYFSLVGNNNGDYIIENSQTNGKIYKYTSPINGQPQGNYAPISKLIAPIRNTVASLNASYHPTEKTEIKVEGAFSNSDQNLFSTIEDEDNQGWATEIIAKQQLWNNINLKLEAFANLQFVDKRFKSLENLYSIEFDRDWNLQYTEGSQSLFTTGLKTSFREFGTLTYQIETLKYGTTFKGKRHRLFGSIRTNRWLGHTENSLLEATSLDNKTSFVRGNLQVKYHFGKNWIGSSLAYENQEEKNQNTKQLNPLNHRFSEFKNFIGRGDSLSVYAEFGWIHRINDSIHNQRFKKVSTANTFYFKSKLIQNERRDLSFYVNHRTVNYTLQKPNQEQTLNSRVNYNDQFFNGFIQTNTAYETSSGTIAQQEFTYLKVEPDQGVYMWNDYNNNGIQELEEFEVAPFPDQAIYVRLYLPNQVFVQTHQNKFSQSINLNPTQWQNSDGLKKALSHFHNQTSFLVDRNEFKTGNKTNFNPFNKNDDNLAGLNQSFRNSLFYNRGKQKHSLTYTYLNTRSKNLLSYGSQENSITSQQLFYNHLIKKTWLLSFSSKISNQETLSENYDAKNYELEIYSIEPKISYLFTQNTSLDIFYEFQQKENIISKTELLKQHQLGISFQYNSKQKMSINGELAFYENIFKGNSYSPVAYQMLEGLQVGKNLTWRLMFQKKLTEYLDMSINYQGRSNEETNTIHTGTVQLRAFF</sequence>
<accession>A0A1I3MR83</accession>
<dbReference type="RefSeq" id="WP_090677989.1">
    <property type="nucleotide sequence ID" value="NZ_FORU01000002.1"/>
</dbReference>
<feature type="chain" id="PRO_5017431377" description="Outer membrane protein beta-barrel family protein" evidence="1">
    <location>
        <begin position="20"/>
        <end position="1136"/>
    </location>
</feature>